<dbReference type="EMBL" id="JABCIY010000235">
    <property type="protein sequence ID" value="KAF7187139.1"/>
    <property type="molecule type" value="Genomic_DNA"/>
</dbReference>
<dbReference type="Pfam" id="PF13649">
    <property type="entry name" value="Methyltransf_25"/>
    <property type="match status" value="1"/>
</dbReference>
<dbReference type="AlphaFoldDB" id="A0A8H6VGD7"/>
<dbReference type="InterPro" id="IPR029063">
    <property type="entry name" value="SAM-dependent_MTases_sf"/>
</dbReference>
<dbReference type="GO" id="GO:0032259">
    <property type="term" value="P:methylation"/>
    <property type="evidence" value="ECO:0007669"/>
    <property type="project" value="UniProtKB-KW"/>
</dbReference>
<dbReference type="OrthoDB" id="540004at2759"/>
<dbReference type="Proteomes" id="UP000660729">
    <property type="component" value="Unassembled WGS sequence"/>
</dbReference>
<dbReference type="SUPFAM" id="SSF53335">
    <property type="entry name" value="S-adenosyl-L-methionine-dependent methyltransferases"/>
    <property type="match status" value="1"/>
</dbReference>
<name>A0A8H6VGD7_9PEZI</name>
<dbReference type="CDD" id="cd02440">
    <property type="entry name" value="AdoMet_MTases"/>
    <property type="match status" value="1"/>
</dbReference>
<dbReference type="GO" id="GO:0008168">
    <property type="term" value="F:methyltransferase activity"/>
    <property type="evidence" value="ECO:0007669"/>
    <property type="project" value="UniProtKB-KW"/>
</dbReference>
<dbReference type="InterPro" id="IPR041698">
    <property type="entry name" value="Methyltransf_25"/>
</dbReference>
<accession>A0A8H6VGD7</accession>
<feature type="domain" description="Methyltransferase" evidence="1">
    <location>
        <begin position="61"/>
        <end position="158"/>
    </location>
</feature>
<evidence type="ECO:0000313" key="2">
    <source>
        <dbReference type="EMBL" id="KAF7187139.1"/>
    </source>
</evidence>
<organism evidence="2 3">
    <name type="scientific">Pseudocercospora fuligena</name>
    <dbReference type="NCBI Taxonomy" id="685502"/>
    <lineage>
        <taxon>Eukaryota</taxon>
        <taxon>Fungi</taxon>
        <taxon>Dikarya</taxon>
        <taxon>Ascomycota</taxon>
        <taxon>Pezizomycotina</taxon>
        <taxon>Dothideomycetes</taxon>
        <taxon>Dothideomycetidae</taxon>
        <taxon>Mycosphaerellales</taxon>
        <taxon>Mycosphaerellaceae</taxon>
        <taxon>Pseudocercospora</taxon>
    </lineage>
</organism>
<gene>
    <name evidence="2" type="ORF">HII31_11520</name>
</gene>
<reference evidence="2" key="1">
    <citation type="submission" date="2020-04" db="EMBL/GenBank/DDBJ databases">
        <title>Draft genome resource of the tomato pathogen Pseudocercospora fuligena.</title>
        <authorList>
            <person name="Zaccaron A."/>
        </authorList>
    </citation>
    <scope>NUCLEOTIDE SEQUENCE</scope>
    <source>
        <strain evidence="2">PF001</strain>
    </source>
</reference>
<sequence length="282" mass="30968">MANMAEEYVEYNKANWNERAVEHAKSDEYCFKRLQQDPSLISDVVRFDTPLIGSIDGLDIVHLQCHIGTDTLSLARRGAKSVTGLDFSSESLKQARNLAANAAGGDKLSFVEASTYVALSVLQLGSFDLVFTGIGALCWLPSIKRWAEVVAGLLKPGGRLFLREGHPILWSIGEENAEELVISLPYFERAEPMIWVQGGTYVDVGSKVFENTKTMEWNHGMGEIIQAVLDVGLKITGLVEHKSVPWKALSAPMAATGPCGEWELKQGKDNIPLTYTLQAVKT</sequence>
<keyword evidence="2" id="KW-0808">Transferase</keyword>
<proteinExistence type="predicted"/>
<protein>
    <submittedName>
        <fullName evidence="2">Methyltransferase phqN</fullName>
    </submittedName>
</protein>
<comment type="caution">
    <text evidence="2">The sequence shown here is derived from an EMBL/GenBank/DDBJ whole genome shotgun (WGS) entry which is preliminary data.</text>
</comment>
<keyword evidence="3" id="KW-1185">Reference proteome</keyword>
<keyword evidence="2" id="KW-0489">Methyltransferase</keyword>
<evidence type="ECO:0000259" key="1">
    <source>
        <dbReference type="Pfam" id="PF13649"/>
    </source>
</evidence>
<evidence type="ECO:0000313" key="3">
    <source>
        <dbReference type="Proteomes" id="UP000660729"/>
    </source>
</evidence>
<dbReference type="Gene3D" id="3.40.50.150">
    <property type="entry name" value="Vaccinia Virus protein VP39"/>
    <property type="match status" value="1"/>
</dbReference>